<dbReference type="Gene3D" id="3.40.50.1010">
    <property type="entry name" value="5'-nuclease"/>
    <property type="match status" value="1"/>
</dbReference>
<gene>
    <name evidence="1" type="ORF">KKR91_04170</name>
</gene>
<dbReference type="Proteomes" id="UP000676885">
    <property type="component" value="Chromosome"/>
</dbReference>
<organism evidence="1 2">
    <name type="scientific">Arthrobacter jiangjiafuii</name>
    <dbReference type="NCBI Taxonomy" id="2817475"/>
    <lineage>
        <taxon>Bacteria</taxon>
        <taxon>Bacillati</taxon>
        <taxon>Actinomycetota</taxon>
        <taxon>Actinomycetes</taxon>
        <taxon>Micrococcales</taxon>
        <taxon>Micrococcaceae</taxon>
        <taxon>Arthrobacter</taxon>
    </lineage>
</organism>
<evidence type="ECO:0000313" key="1">
    <source>
        <dbReference type="EMBL" id="QWC10823.1"/>
    </source>
</evidence>
<dbReference type="InterPro" id="IPR029060">
    <property type="entry name" value="PIN-like_dom_sf"/>
</dbReference>
<dbReference type="RefSeq" id="WP_210230119.1">
    <property type="nucleotide sequence ID" value="NZ_CP076022.1"/>
</dbReference>
<dbReference type="AlphaFoldDB" id="A0A975M6E6"/>
<sequence>MSGCSGLLLDLGILTRLRGTRQDPEVARFLQSRRHQRIFISALTLCELADAGSGDAANPEAWLRELTERFAANILPVDHGTALACRSRGQGESGPGDAGRLHSPAVLAATARQHRLTVVSAVPLHYAGLDVRVLDPLAASHTAGAT</sequence>
<evidence type="ECO:0000313" key="2">
    <source>
        <dbReference type="Proteomes" id="UP000676885"/>
    </source>
</evidence>
<dbReference type="KEGG" id="ajg:KKR91_04170"/>
<protein>
    <recommendedName>
        <fullName evidence="3">PIN domain-containing protein</fullName>
    </recommendedName>
</protein>
<name>A0A975M6E6_9MICC</name>
<accession>A0A975M6E6</accession>
<proteinExistence type="predicted"/>
<dbReference type="SUPFAM" id="SSF88723">
    <property type="entry name" value="PIN domain-like"/>
    <property type="match status" value="1"/>
</dbReference>
<evidence type="ECO:0008006" key="3">
    <source>
        <dbReference type="Google" id="ProtNLM"/>
    </source>
</evidence>
<dbReference type="EMBL" id="CP076022">
    <property type="protein sequence ID" value="QWC10823.1"/>
    <property type="molecule type" value="Genomic_DNA"/>
</dbReference>
<keyword evidence="2" id="KW-1185">Reference proteome</keyword>
<reference evidence="1 2" key="1">
    <citation type="submission" date="2021-05" db="EMBL/GenBank/DDBJ databases">
        <title>Novel species in genus Arthrobacter.</title>
        <authorList>
            <person name="Zhang G."/>
        </authorList>
    </citation>
    <scope>NUCLEOTIDE SEQUENCE [LARGE SCALE GENOMIC DNA]</scope>
    <source>
        <strain evidence="2">zg-ZUI227</strain>
    </source>
</reference>